<keyword evidence="3" id="KW-1185">Reference proteome</keyword>
<feature type="compositionally biased region" description="Pro residues" evidence="1">
    <location>
        <begin position="137"/>
        <end position="146"/>
    </location>
</feature>
<dbReference type="RefSeq" id="WP_013563843.1">
    <property type="nucleotide sequence ID" value="NC_014962.1"/>
</dbReference>
<feature type="compositionally biased region" description="Low complexity" evidence="1">
    <location>
        <begin position="30"/>
        <end position="41"/>
    </location>
</feature>
<accession>E8R3I7</accession>
<name>E8R3I7_ISOPI</name>
<dbReference type="HOGENOM" id="CLU_1719882_0_0_0"/>
<evidence type="ECO:0000256" key="1">
    <source>
        <dbReference type="SAM" id="MobiDB-lite"/>
    </source>
</evidence>
<protein>
    <submittedName>
        <fullName evidence="2">Uncharacterized protein</fullName>
    </submittedName>
</protein>
<feature type="region of interest" description="Disordered" evidence="1">
    <location>
        <begin position="64"/>
        <end position="83"/>
    </location>
</feature>
<feature type="compositionally biased region" description="Basic and acidic residues" evidence="1">
    <location>
        <begin position="74"/>
        <end position="83"/>
    </location>
</feature>
<feature type="compositionally biased region" description="Low complexity" evidence="1">
    <location>
        <begin position="1"/>
        <end position="14"/>
    </location>
</feature>
<evidence type="ECO:0000313" key="3">
    <source>
        <dbReference type="Proteomes" id="UP000008631"/>
    </source>
</evidence>
<feature type="region of interest" description="Disordered" evidence="1">
    <location>
        <begin position="132"/>
        <end position="152"/>
    </location>
</feature>
<evidence type="ECO:0000313" key="2">
    <source>
        <dbReference type="EMBL" id="ADV61554.1"/>
    </source>
</evidence>
<dbReference type="KEGG" id="ipa:Isop_0965"/>
<proteinExistence type="predicted"/>
<organism evidence="2 3">
    <name type="scientific">Isosphaera pallida (strain ATCC 43644 / DSM 9630 / IS1B)</name>
    <dbReference type="NCBI Taxonomy" id="575540"/>
    <lineage>
        <taxon>Bacteria</taxon>
        <taxon>Pseudomonadati</taxon>
        <taxon>Planctomycetota</taxon>
        <taxon>Planctomycetia</taxon>
        <taxon>Isosphaerales</taxon>
        <taxon>Isosphaeraceae</taxon>
        <taxon>Isosphaera</taxon>
    </lineage>
</organism>
<feature type="region of interest" description="Disordered" evidence="1">
    <location>
        <begin position="1"/>
        <end position="47"/>
    </location>
</feature>
<dbReference type="Proteomes" id="UP000008631">
    <property type="component" value="Chromosome"/>
</dbReference>
<dbReference type="OrthoDB" id="266522at2"/>
<dbReference type="eggNOG" id="ENOG502ZF7I">
    <property type="taxonomic scope" value="Bacteria"/>
</dbReference>
<dbReference type="InParanoid" id="E8R3I7"/>
<reference evidence="2 3" key="2">
    <citation type="journal article" date="2011" name="Stand. Genomic Sci.">
        <title>Complete genome sequence of Isosphaera pallida type strain (IS1B).</title>
        <authorList>
            <consortium name="US DOE Joint Genome Institute (JGI-PGF)"/>
            <person name="Goker M."/>
            <person name="Cleland D."/>
            <person name="Saunders E."/>
            <person name="Lapidus A."/>
            <person name="Nolan M."/>
            <person name="Lucas S."/>
            <person name="Hammon N."/>
            <person name="Deshpande S."/>
            <person name="Cheng J.F."/>
            <person name="Tapia R."/>
            <person name="Han C."/>
            <person name="Goodwin L."/>
            <person name="Pitluck S."/>
            <person name="Liolios K."/>
            <person name="Pagani I."/>
            <person name="Ivanova N."/>
            <person name="Mavromatis K."/>
            <person name="Pati A."/>
            <person name="Chen A."/>
            <person name="Palaniappan K."/>
            <person name="Land M."/>
            <person name="Hauser L."/>
            <person name="Chang Y.J."/>
            <person name="Jeffries C.D."/>
            <person name="Detter J.C."/>
            <person name="Beck B."/>
            <person name="Woyke T."/>
            <person name="Bristow J."/>
            <person name="Eisen J.A."/>
            <person name="Markowitz V."/>
            <person name="Hugenholtz P."/>
            <person name="Kyrpides N.C."/>
            <person name="Klenk H.P."/>
        </authorList>
    </citation>
    <scope>NUCLEOTIDE SEQUENCE [LARGE SCALE GENOMIC DNA]</scope>
    <source>
        <strain evidence="3">ATCC 43644 / DSM 9630 / IS1B</strain>
    </source>
</reference>
<reference key="1">
    <citation type="submission" date="2010-11" db="EMBL/GenBank/DDBJ databases">
        <title>The complete sequence of chromosome of Isophaera pallida ATCC 43644.</title>
        <authorList>
            <consortium name="US DOE Joint Genome Institute (JGI-PGF)"/>
            <person name="Lucas S."/>
            <person name="Copeland A."/>
            <person name="Lapidus A."/>
            <person name="Bruce D."/>
            <person name="Goodwin L."/>
            <person name="Pitluck S."/>
            <person name="Kyrpides N."/>
            <person name="Mavromatis K."/>
            <person name="Pagani I."/>
            <person name="Ivanova N."/>
            <person name="Saunders E."/>
            <person name="Brettin T."/>
            <person name="Detter J.C."/>
            <person name="Han C."/>
            <person name="Tapia R."/>
            <person name="Land M."/>
            <person name="Hauser L."/>
            <person name="Markowitz V."/>
            <person name="Cheng J.-F."/>
            <person name="Hugenholtz P."/>
            <person name="Woyke T."/>
            <person name="Wu D."/>
            <person name="Eisen J.A."/>
        </authorList>
    </citation>
    <scope>NUCLEOTIDE SEQUENCE</scope>
    <source>
        <strain>ATCC 43644</strain>
    </source>
</reference>
<dbReference type="EMBL" id="CP002353">
    <property type="protein sequence ID" value="ADV61554.1"/>
    <property type="molecule type" value="Genomic_DNA"/>
</dbReference>
<sequence>MDDTPSDTLTPDLSLEAEPMMETQPRPPRSQATAAASLSQTKPPPPIFDFTAYPENTVFYERRTKNQPLPVEGGRIRQERRKRVDPCTFEKQYSVEETEFMNAMQAFKNQSGKPFPTYGEVLMVARKLGYRKTGPVSPLPGNPAPPGNDEEF</sequence>
<dbReference type="AlphaFoldDB" id="E8R3I7"/>
<gene>
    <name evidence="2" type="ordered locus">Isop_0965</name>
</gene>